<dbReference type="EMBL" id="KZ293479">
    <property type="protein sequence ID" value="PBK61093.1"/>
    <property type="molecule type" value="Genomic_DNA"/>
</dbReference>
<reference evidence="3" key="1">
    <citation type="journal article" date="2017" name="Nat. Ecol. Evol.">
        <title>Genome expansion and lineage-specific genetic innovations in the forest pathogenic fungi Armillaria.</title>
        <authorList>
            <person name="Sipos G."/>
            <person name="Prasanna A.N."/>
            <person name="Walter M.C."/>
            <person name="O'Connor E."/>
            <person name="Balint B."/>
            <person name="Krizsan K."/>
            <person name="Kiss B."/>
            <person name="Hess J."/>
            <person name="Varga T."/>
            <person name="Slot J."/>
            <person name="Riley R."/>
            <person name="Boka B."/>
            <person name="Rigling D."/>
            <person name="Barry K."/>
            <person name="Lee J."/>
            <person name="Mihaltcheva S."/>
            <person name="LaButti K."/>
            <person name="Lipzen A."/>
            <person name="Waldron R."/>
            <person name="Moloney N.M."/>
            <person name="Sperisen C."/>
            <person name="Kredics L."/>
            <person name="Vagvoelgyi C."/>
            <person name="Patrignani A."/>
            <person name="Fitzpatrick D."/>
            <person name="Nagy I."/>
            <person name="Doyle S."/>
            <person name="Anderson J.B."/>
            <person name="Grigoriev I.V."/>
            <person name="Gueldener U."/>
            <person name="Muensterkoetter M."/>
            <person name="Nagy L.G."/>
        </authorList>
    </citation>
    <scope>NUCLEOTIDE SEQUENCE [LARGE SCALE GENOMIC DNA]</scope>
    <source>
        <strain evidence="3">28-4</strain>
    </source>
</reference>
<feature type="transmembrane region" description="Helical" evidence="1">
    <location>
        <begin position="47"/>
        <end position="69"/>
    </location>
</feature>
<keyword evidence="1" id="KW-0472">Membrane</keyword>
<protein>
    <submittedName>
        <fullName evidence="2">Uncharacterized protein</fullName>
    </submittedName>
</protein>
<evidence type="ECO:0000256" key="1">
    <source>
        <dbReference type="SAM" id="Phobius"/>
    </source>
</evidence>
<evidence type="ECO:0000313" key="3">
    <source>
        <dbReference type="Proteomes" id="UP000218334"/>
    </source>
</evidence>
<name>A0A2H3BB87_9AGAR</name>
<feature type="transmembrane region" description="Helical" evidence="1">
    <location>
        <begin position="242"/>
        <end position="260"/>
    </location>
</feature>
<feature type="transmembrane region" description="Helical" evidence="1">
    <location>
        <begin position="89"/>
        <end position="121"/>
    </location>
</feature>
<gene>
    <name evidence="2" type="ORF">ARMSODRAFT_981822</name>
</gene>
<keyword evidence="1" id="KW-0812">Transmembrane</keyword>
<feature type="transmembrane region" description="Helical" evidence="1">
    <location>
        <begin position="133"/>
        <end position="152"/>
    </location>
</feature>
<accession>A0A2H3BB87</accession>
<organism evidence="2 3">
    <name type="scientific">Armillaria solidipes</name>
    <dbReference type="NCBI Taxonomy" id="1076256"/>
    <lineage>
        <taxon>Eukaryota</taxon>
        <taxon>Fungi</taxon>
        <taxon>Dikarya</taxon>
        <taxon>Basidiomycota</taxon>
        <taxon>Agaricomycotina</taxon>
        <taxon>Agaricomycetes</taxon>
        <taxon>Agaricomycetidae</taxon>
        <taxon>Agaricales</taxon>
        <taxon>Marasmiineae</taxon>
        <taxon>Physalacriaceae</taxon>
        <taxon>Armillaria</taxon>
    </lineage>
</organism>
<keyword evidence="3" id="KW-1185">Reference proteome</keyword>
<sequence length="310" mass="35066">MSDSQIDNVASTQELLVEYADSSFNGVIIHSLTHVSNSTIHAGQTKVLAGVSVFMYIMATMHLAVKWFYVREAFIRYGLESGETRLLSLTVWLIIGPLWVRVISSLAVGTNIFIADGIIIWRCWIIWERNWRIVILPCIFIAAFCLEQFLTLPTDLEGKRYYMNWRMLYFIMALPTTIICTTLIVYRLARANRTGNSLNFRTNLYYQVIEIVVESSMLYVVALVVSIPFFATNDPYSAYPQAVLDSVTGIAPTLILLRVVSMLPDQAKVFATPVKIRSVTCGNDVMMLIGLDKRGEVVRAACVMLAYREM</sequence>
<feature type="transmembrane region" description="Helical" evidence="1">
    <location>
        <begin position="208"/>
        <end position="230"/>
    </location>
</feature>
<dbReference type="Proteomes" id="UP000218334">
    <property type="component" value="Unassembled WGS sequence"/>
</dbReference>
<feature type="transmembrane region" description="Helical" evidence="1">
    <location>
        <begin position="167"/>
        <end position="188"/>
    </location>
</feature>
<keyword evidence="1" id="KW-1133">Transmembrane helix</keyword>
<dbReference type="AlphaFoldDB" id="A0A2H3BB87"/>
<proteinExistence type="predicted"/>
<evidence type="ECO:0000313" key="2">
    <source>
        <dbReference type="EMBL" id="PBK61093.1"/>
    </source>
</evidence>